<evidence type="ECO:0000256" key="1">
    <source>
        <dbReference type="SAM" id="MobiDB-lite"/>
    </source>
</evidence>
<sequence>MFPCQPLVPDSFHVQVPMVSAEFSPSLSSVDVAVPPDEFPDLVHPDQVAPYTNPILPDALSPELPTSSSTNLTPVQRRRMLSDDDLPQGITETPWSELRATSDLETEIVLDYFDDEHSSRAKTQTRGRPVTSGGNEVKSGG</sequence>
<dbReference type="AlphaFoldDB" id="A0A8J4RIH5"/>
<name>A0A8J4RIH5_9ROSI</name>
<evidence type="ECO:0000313" key="2">
    <source>
        <dbReference type="EMBL" id="KAF3964862.1"/>
    </source>
</evidence>
<feature type="region of interest" description="Disordered" evidence="1">
    <location>
        <begin position="112"/>
        <end position="141"/>
    </location>
</feature>
<organism evidence="2 3">
    <name type="scientific">Castanea mollissima</name>
    <name type="common">Chinese chestnut</name>
    <dbReference type="NCBI Taxonomy" id="60419"/>
    <lineage>
        <taxon>Eukaryota</taxon>
        <taxon>Viridiplantae</taxon>
        <taxon>Streptophyta</taxon>
        <taxon>Embryophyta</taxon>
        <taxon>Tracheophyta</taxon>
        <taxon>Spermatophyta</taxon>
        <taxon>Magnoliopsida</taxon>
        <taxon>eudicotyledons</taxon>
        <taxon>Gunneridae</taxon>
        <taxon>Pentapetalae</taxon>
        <taxon>rosids</taxon>
        <taxon>fabids</taxon>
        <taxon>Fagales</taxon>
        <taxon>Fagaceae</taxon>
        <taxon>Castanea</taxon>
    </lineage>
</organism>
<gene>
    <name evidence="2" type="ORF">CMV_010895</name>
</gene>
<evidence type="ECO:0000313" key="3">
    <source>
        <dbReference type="Proteomes" id="UP000737018"/>
    </source>
</evidence>
<dbReference type="Proteomes" id="UP000737018">
    <property type="component" value="Unassembled WGS sequence"/>
</dbReference>
<dbReference type="OrthoDB" id="10520310at2759"/>
<protein>
    <submittedName>
        <fullName evidence="2">Uncharacterized protein</fullName>
    </submittedName>
</protein>
<dbReference type="EMBL" id="JRKL02001300">
    <property type="protein sequence ID" value="KAF3964862.1"/>
    <property type="molecule type" value="Genomic_DNA"/>
</dbReference>
<accession>A0A8J4RIH5</accession>
<comment type="caution">
    <text evidence="2">The sequence shown here is derived from an EMBL/GenBank/DDBJ whole genome shotgun (WGS) entry which is preliminary data.</text>
</comment>
<feature type="compositionally biased region" description="Polar residues" evidence="1">
    <location>
        <begin position="64"/>
        <end position="74"/>
    </location>
</feature>
<feature type="region of interest" description="Disordered" evidence="1">
    <location>
        <begin position="53"/>
        <end position="98"/>
    </location>
</feature>
<reference evidence="2" key="1">
    <citation type="submission" date="2020-03" db="EMBL/GenBank/DDBJ databases">
        <title>Castanea mollissima Vanexum genome sequencing.</title>
        <authorList>
            <person name="Staton M."/>
        </authorList>
    </citation>
    <scope>NUCLEOTIDE SEQUENCE</scope>
    <source>
        <tissue evidence="2">Leaf</tissue>
    </source>
</reference>
<proteinExistence type="predicted"/>
<keyword evidence="3" id="KW-1185">Reference proteome</keyword>